<accession>A0ACB9CUL2</accession>
<keyword evidence="2" id="KW-1185">Reference proteome</keyword>
<evidence type="ECO:0000313" key="1">
    <source>
        <dbReference type="EMBL" id="KAI3737878.1"/>
    </source>
</evidence>
<reference evidence="2" key="1">
    <citation type="journal article" date="2022" name="Mol. Ecol. Resour.">
        <title>The genomes of chicory, endive, great burdock and yacon provide insights into Asteraceae palaeo-polyploidization history and plant inulin production.</title>
        <authorList>
            <person name="Fan W."/>
            <person name="Wang S."/>
            <person name="Wang H."/>
            <person name="Wang A."/>
            <person name="Jiang F."/>
            <person name="Liu H."/>
            <person name="Zhao H."/>
            <person name="Xu D."/>
            <person name="Zhang Y."/>
        </authorList>
    </citation>
    <scope>NUCLEOTIDE SEQUENCE [LARGE SCALE GENOMIC DNA]</scope>
    <source>
        <strain evidence="2">cv. Punajuju</strain>
    </source>
</reference>
<dbReference type="Proteomes" id="UP001055811">
    <property type="component" value="Linkage Group LG05"/>
</dbReference>
<organism evidence="1 2">
    <name type="scientific">Cichorium intybus</name>
    <name type="common">Chicory</name>
    <dbReference type="NCBI Taxonomy" id="13427"/>
    <lineage>
        <taxon>Eukaryota</taxon>
        <taxon>Viridiplantae</taxon>
        <taxon>Streptophyta</taxon>
        <taxon>Embryophyta</taxon>
        <taxon>Tracheophyta</taxon>
        <taxon>Spermatophyta</taxon>
        <taxon>Magnoliopsida</taxon>
        <taxon>eudicotyledons</taxon>
        <taxon>Gunneridae</taxon>
        <taxon>Pentapetalae</taxon>
        <taxon>asterids</taxon>
        <taxon>campanulids</taxon>
        <taxon>Asterales</taxon>
        <taxon>Asteraceae</taxon>
        <taxon>Cichorioideae</taxon>
        <taxon>Cichorieae</taxon>
        <taxon>Cichoriinae</taxon>
        <taxon>Cichorium</taxon>
    </lineage>
</organism>
<sequence length="171" mass="19368">MIHKSLPFFVLFFLLLQPQFLVMGDRKLIENTCRITEYYDLCISTLLSNPTSLKTDLKGLTLILLGVLQDKGSETIEKIKSLNESNPEWDEPLYECYMNYNAVVKEDVPEAITGVNEGRPQISKGDMMDISIKSLACDEGFMRRSMSLPLTTLNTLIYNLAFLTANFIGLL</sequence>
<reference evidence="1 2" key="2">
    <citation type="journal article" date="2022" name="Mol. Ecol. Resour.">
        <title>The genomes of chicory, endive, great burdock and yacon provide insights into Asteraceae paleo-polyploidization history and plant inulin production.</title>
        <authorList>
            <person name="Fan W."/>
            <person name="Wang S."/>
            <person name="Wang H."/>
            <person name="Wang A."/>
            <person name="Jiang F."/>
            <person name="Liu H."/>
            <person name="Zhao H."/>
            <person name="Xu D."/>
            <person name="Zhang Y."/>
        </authorList>
    </citation>
    <scope>NUCLEOTIDE SEQUENCE [LARGE SCALE GENOMIC DNA]</scope>
    <source>
        <strain evidence="2">cv. Punajuju</strain>
        <tissue evidence="1">Leaves</tissue>
    </source>
</reference>
<evidence type="ECO:0000313" key="2">
    <source>
        <dbReference type="Proteomes" id="UP001055811"/>
    </source>
</evidence>
<comment type="caution">
    <text evidence="1">The sequence shown here is derived from an EMBL/GenBank/DDBJ whole genome shotgun (WGS) entry which is preliminary data.</text>
</comment>
<name>A0ACB9CUL2_CICIN</name>
<gene>
    <name evidence="1" type="ORF">L2E82_27893</name>
</gene>
<dbReference type="EMBL" id="CM042013">
    <property type="protein sequence ID" value="KAI3737878.1"/>
    <property type="molecule type" value="Genomic_DNA"/>
</dbReference>
<proteinExistence type="predicted"/>
<protein>
    <submittedName>
        <fullName evidence="1">Uncharacterized protein</fullName>
    </submittedName>
</protein>